<accession>A0A1J5TFP7</accession>
<name>A0A1J5TFP7_9ZZZZ</name>
<gene>
    <name evidence="1" type="ORF">GALL_41180</name>
</gene>
<dbReference type="EMBL" id="MLJW01000010">
    <property type="protein sequence ID" value="OIR15000.1"/>
    <property type="molecule type" value="Genomic_DNA"/>
</dbReference>
<evidence type="ECO:0000313" key="1">
    <source>
        <dbReference type="EMBL" id="OIR15000.1"/>
    </source>
</evidence>
<dbReference type="AlphaFoldDB" id="A0A1J5TFP7"/>
<sequence length="72" mass="7999">MLLIAAKLEEFKKRARCLEGGAGRCRIRAEPEGFRLEGRRFMAILRPGNGFCRPGPPGKPPDAVELMTPTFI</sequence>
<protein>
    <submittedName>
        <fullName evidence="1">Uncharacterized protein</fullName>
    </submittedName>
</protein>
<organism evidence="1">
    <name type="scientific">mine drainage metagenome</name>
    <dbReference type="NCBI Taxonomy" id="410659"/>
    <lineage>
        <taxon>unclassified sequences</taxon>
        <taxon>metagenomes</taxon>
        <taxon>ecological metagenomes</taxon>
    </lineage>
</organism>
<reference evidence="1" key="1">
    <citation type="submission" date="2016-10" db="EMBL/GenBank/DDBJ databases">
        <title>Sequence of Gallionella enrichment culture.</title>
        <authorList>
            <person name="Poehlein A."/>
            <person name="Muehling M."/>
            <person name="Daniel R."/>
        </authorList>
    </citation>
    <scope>NUCLEOTIDE SEQUENCE</scope>
</reference>
<comment type="caution">
    <text evidence="1">The sequence shown here is derived from an EMBL/GenBank/DDBJ whole genome shotgun (WGS) entry which is preliminary data.</text>
</comment>
<proteinExistence type="predicted"/>